<dbReference type="InterPro" id="IPR011650">
    <property type="entry name" value="Peptidase_M20_dimer"/>
</dbReference>
<dbReference type="InterPro" id="IPR036264">
    <property type="entry name" value="Bact_exopeptidase_dim_dom"/>
</dbReference>
<gene>
    <name evidence="2" type="ORF">GCM10022214_30900</name>
</gene>
<sequence>MTADAVLPGLDDIRPQLEDFYKDLHAHPELGLAEHRTSARVAERLREWGYEVTDGVGGTGVVGVLGNGDGPTVLLRADMDALPVKEETGLPYASAVTVTDDDGHRRPVMHACGHDVHVACLLGFARLMARAKDTWHGTLIPLFQPSEENAAGAGAMVDDGLTDMIPRPDVAFAQHVLPYPAGYVGVRPGPFLSAADNLRITLYGRGGHGSMPQATVDPVVMAAVCVLRLQTVVSRELAATTPAVVTVGSVQAGASPNVIPDSAVLLINVRTYDDATREHVLDAIERCVKGEATASNAPREPRIEHLAGFPPTVNDDAVTRRLARAFADRFGDDFHTIDLQTASEDFSEIPDALGTPFAYWGIGGIDPSAYAQAAARGSVQQDVPVNHSSTFAPVIQPTLDTGVTALAVAALEWLGASVR</sequence>
<dbReference type="SUPFAM" id="SSF55031">
    <property type="entry name" value="Bacterial exopeptidase dimerisation domain"/>
    <property type="match status" value="1"/>
</dbReference>
<dbReference type="Gene3D" id="3.30.70.360">
    <property type="match status" value="1"/>
</dbReference>
<dbReference type="Gene3D" id="3.40.630.10">
    <property type="entry name" value="Zn peptidases"/>
    <property type="match status" value="1"/>
</dbReference>
<dbReference type="PANTHER" id="PTHR11014">
    <property type="entry name" value="PEPTIDASE M20 FAMILY MEMBER"/>
    <property type="match status" value="1"/>
</dbReference>
<dbReference type="Proteomes" id="UP001500683">
    <property type="component" value="Unassembled WGS sequence"/>
</dbReference>
<dbReference type="PIRSF" id="PIRSF005962">
    <property type="entry name" value="Pept_M20D_amidohydro"/>
    <property type="match status" value="1"/>
</dbReference>
<dbReference type="EMBL" id="BAAAZG010000018">
    <property type="protein sequence ID" value="GAA4072551.1"/>
    <property type="molecule type" value="Genomic_DNA"/>
</dbReference>
<evidence type="ECO:0000313" key="3">
    <source>
        <dbReference type="Proteomes" id="UP001500683"/>
    </source>
</evidence>
<keyword evidence="3" id="KW-1185">Reference proteome</keyword>
<dbReference type="Pfam" id="PF07687">
    <property type="entry name" value="M20_dimer"/>
    <property type="match status" value="1"/>
</dbReference>
<dbReference type="NCBIfam" id="TIGR01891">
    <property type="entry name" value="amidohydrolases"/>
    <property type="match status" value="1"/>
</dbReference>
<feature type="domain" description="Peptidase M20 dimerisation" evidence="1">
    <location>
        <begin position="198"/>
        <end position="291"/>
    </location>
</feature>
<name>A0ABP7VQS6_9ACTN</name>
<dbReference type="PANTHER" id="PTHR11014:SF63">
    <property type="entry name" value="METALLOPEPTIDASE, PUTATIVE (AFU_ORTHOLOGUE AFUA_6G09600)-RELATED"/>
    <property type="match status" value="1"/>
</dbReference>
<dbReference type="SUPFAM" id="SSF53187">
    <property type="entry name" value="Zn-dependent exopeptidases"/>
    <property type="match status" value="1"/>
</dbReference>
<organism evidence="2 3">
    <name type="scientific">Actinomadura miaoliensis</name>
    <dbReference type="NCBI Taxonomy" id="430685"/>
    <lineage>
        <taxon>Bacteria</taxon>
        <taxon>Bacillati</taxon>
        <taxon>Actinomycetota</taxon>
        <taxon>Actinomycetes</taxon>
        <taxon>Streptosporangiales</taxon>
        <taxon>Thermomonosporaceae</taxon>
        <taxon>Actinomadura</taxon>
    </lineage>
</organism>
<protein>
    <submittedName>
        <fullName evidence="2">M20 family metallopeptidase</fullName>
    </submittedName>
</protein>
<reference evidence="3" key="1">
    <citation type="journal article" date="2019" name="Int. J. Syst. Evol. Microbiol.">
        <title>The Global Catalogue of Microorganisms (GCM) 10K type strain sequencing project: providing services to taxonomists for standard genome sequencing and annotation.</title>
        <authorList>
            <consortium name="The Broad Institute Genomics Platform"/>
            <consortium name="The Broad Institute Genome Sequencing Center for Infectious Disease"/>
            <person name="Wu L."/>
            <person name="Ma J."/>
        </authorList>
    </citation>
    <scope>NUCLEOTIDE SEQUENCE [LARGE SCALE GENOMIC DNA]</scope>
    <source>
        <strain evidence="3">JCM 16702</strain>
    </source>
</reference>
<comment type="caution">
    <text evidence="2">The sequence shown here is derived from an EMBL/GenBank/DDBJ whole genome shotgun (WGS) entry which is preliminary data.</text>
</comment>
<accession>A0ABP7VQS6</accession>
<proteinExistence type="predicted"/>
<dbReference type="InterPro" id="IPR017439">
    <property type="entry name" value="Amidohydrolase"/>
</dbReference>
<evidence type="ECO:0000259" key="1">
    <source>
        <dbReference type="Pfam" id="PF07687"/>
    </source>
</evidence>
<evidence type="ECO:0000313" key="2">
    <source>
        <dbReference type="EMBL" id="GAA4072551.1"/>
    </source>
</evidence>
<dbReference type="InterPro" id="IPR002933">
    <property type="entry name" value="Peptidase_M20"/>
</dbReference>
<dbReference type="Pfam" id="PF01546">
    <property type="entry name" value="Peptidase_M20"/>
    <property type="match status" value="1"/>
</dbReference>
<dbReference type="RefSeq" id="WP_344947061.1">
    <property type="nucleotide sequence ID" value="NZ_BAAAZG010000018.1"/>
</dbReference>